<dbReference type="AlphaFoldDB" id="A0A1U7DL94"/>
<accession>A0A1U7DL94</accession>
<accession>A0A2M9DHW4</accession>
<organism evidence="1 2">
    <name type="scientific">Brevirhabdus pacifica</name>
    <dbReference type="NCBI Taxonomy" id="1267768"/>
    <lineage>
        <taxon>Bacteria</taxon>
        <taxon>Pseudomonadati</taxon>
        <taxon>Pseudomonadota</taxon>
        <taxon>Alphaproteobacteria</taxon>
        <taxon>Rhodobacterales</taxon>
        <taxon>Paracoccaceae</taxon>
        <taxon>Brevirhabdus</taxon>
    </lineage>
</organism>
<evidence type="ECO:0000313" key="1">
    <source>
        <dbReference type="EMBL" id="APX90776.1"/>
    </source>
</evidence>
<dbReference type="OrthoDB" id="9801735at2"/>
<protein>
    <submittedName>
        <fullName evidence="1">Nodulation protein NodN</fullName>
    </submittedName>
</protein>
<dbReference type="Pfam" id="PF01575">
    <property type="entry name" value="MaoC_dehydratas"/>
    <property type="match status" value="1"/>
</dbReference>
<proteinExistence type="predicted"/>
<dbReference type="Proteomes" id="UP000187266">
    <property type="component" value="Chromosome"/>
</dbReference>
<dbReference type="Gene3D" id="3.10.129.10">
    <property type="entry name" value="Hotdog Thioesterase"/>
    <property type="match status" value="1"/>
</dbReference>
<dbReference type="InterPro" id="IPR039375">
    <property type="entry name" value="NodN-like"/>
</dbReference>
<reference evidence="1 2" key="1">
    <citation type="submission" date="2017-01" db="EMBL/GenBank/DDBJ databases">
        <title>Genomic analysis of Xuhuaishuia manganoxidans DY6-4.</title>
        <authorList>
            <person name="Wang X."/>
        </authorList>
    </citation>
    <scope>NUCLEOTIDE SEQUENCE [LARGE SCALE GENOMIC DNA]</scope>
    <source>
        <strain evidence="1 2">DY6-4</strain>
    </source>
</reference>
<dbReference type="InterPro" id="IPR029069">
    <property type="entry name" value="HotDog_dom_sf"/>
</dbReference>
<evidence type="ECO:0000313" key="2">
    <source>
        <dbReference type="Proteomes" id="UP000187266"/>
    </source>
</evidence>
<gene>
    <name evidence="1" type="ORF">BV394_14515</name>
</gene>
<dbReference type="PANTHER" id="PTHR42993">
    <property type="entry name" value="MAOC-LIKE DEHYDRATASE DOMAIN-CONTAINING PROTEIN"/>
    <property type="match status" value="1"/>
</dbReference>
<sequence length="171" mass="18791">MAEMTRDEMAASVGQELGVSDWLVIDQARIDAFADVSGDHQYIHVDPDRARAETPFGGTIAHGFLTVSVLSALAAQAQPRLAGMRMSINYGFDRLRFLNPVRVGARIRARFVLNKLEERRPGEITVTWDVTVEIEGEEKPALVAQWLNRRYLGETDAGAATPRPAAGKESA</sequence>
<dbReference type="STRING" id="1267768.BV394_14515"/>
<dbReference type="CDD" id="cd03450">
    <property type="entry name" value="NodN"/>
    <property type="match status" value="1"/>
</dbReference>
<name>A0A1U7DL94_9RHOB</name>
<dbReference type="SUPFAM" id="SSF54637">
    <property type="entry name" value="Thioesterase/thiol ester dehydrase-isomerase"/>
    <property type="match status" value="1"/>
</dbReference>
<keyword evidence="2" id="KW-1185">Reference proteome</keyword>
<dbReference type="RefSeq" id="WP_076980793.1">
    <property type="nucleotide sequence ID" value="NZ_CP019124.1"/>
</dbReference>
<dbReference type="PANTHER" id="PTHR42993:SF1">
    <property type="entry name" value="MAOC-LIKE DEHYDRATASE DOMAIN-CONTAINING PROTEIN"/>
    <property type="match status" value="1"/>
</dbReference>
<dbReference type="EMBL" id="CP019124">
    <property type="protein sequence ID" value="APX90776.1"/>
    <property type="molecule type" value="Genomic_DNA"/>
</dbReference>
<dbReference type="InterPro" id="IPR002539">
    <property type="entry name" value="MaoC-like_dom"/>
</dbReference>